<dbReference type="AlphaFoldDB" id="A0A3F2RZB9"/>
<evidence type="ECO:0000313" key="3">
    <source>
        <dbReference type="EMBL" id="RLN67176.1"/>
    </source>
</evidence>
<evidence type="ECO:0000313" key="4">
    <source>
        <dbReference type="Proteomes" id="UP000277300"/>
    </source>
</evidence>
<feature type="transmembrane region" description="Helical" evidence="1">
    <location>
        <begin position="80"/>
        <end position="98"/>
    </location>
</feature>
<gene>
    <name evidence="2" type="ORF">BBJ29_005309</name>
    <name evidence="3" type="ORF">BBP00_00001815</name>
</gene>
<keyword evidence="1" id="KW-0812">Transmembrane</keyword>
<dbReference type="EMBL" id="MBDO02000027">
    <property type="protein sequence ID" value="RLN67176.1"/>
    <property type="molecule type" value="Genomic_DNA"/>
</dbReference>
<evidence type="ECO:0000313" key="2">
    <source>
        <dbReference type="EMBL" id="RLN51334.1"/>
    </source>
</evidence>
<dbReference type="Proteomes" id="UP000277300">
    <property type="component" value="Unassembled WGS sequence"/>
</dbReference>
<sequence>MLSFADAATPVDGLEKGYRASKCSFISVADNEDVRLDEPEAETAEYHDFVGASCITLNSIILSIVFLLKKWNALPMWEKIPALSVVVVCFSLGCYVTYMSGENLFSPSHDDTEFPFCAPEFKSTIYYNYTADFTV</sequence>
<proteinExistence type="predicted"/>
<evidence type="ECO:0000313" key="5">
    <source>
        <dbReference type="Proteomes" id="UP000284657"/>
    </source>
</evidence>
<reference evidence="4 5" key="1">
    <citation type="submission" date="2018-07" db="EMBL/GenBank/DDBJ databases">
        <title>Genome sequencing of oomycete isolates from Chile give support for New Zealand origin for Phytophthora kernoviae and make available the first Nothophytophthora sp. genome.</title>
        <authorList>
            <person name="Studholme D.J."/>
            <person name="Sanfuentes E."/>
            <person name="Panda P."/>
            <person name="Hill R."/>
            <person name="Sambles C."/>
            <person name="Grant M."/>
            <person name="Williams N.M."/>
            <person name="Mcdougal R.L."/>
        </authorList>
    </citation>
    <scope>NUCLEOTIDE SEQUENCE [LARGE SCALE GENOMIC DNA]</scope>
    <source>
        <strain evidence="3">Chile6</strain>
        <strain evidence="2">Chile7</strain>
    </source>
</reference>
<dbReference type="OrthoDB" id="166103at2759"/>
<feature type="transmembrane region" description="Helical" evidence="1">
    <location>
        <begin position="49"/>
        <end position="68"/>
    </location>
</feature>
<keyword evidence="1" id="KW-1133">Transmembrane helix</keyword>
<protein>
    <submittedName>
        <fullName evidence="3">Uncharacterized protein</fullName>
    </submittedName>
</protein>
<accession>A0A3F2RZB9</accession>
<comment type="caution">
    <text evidence="3">The sequence shown here is derived from an EMBL/GenBank/DDBJ whole genome shotgun (WGS) entry which is preliminary data.</text>
</comment>
<organism evidence="3 4">
    <name type="scientific">Phytophthora kernoviae</name>
    <dbReference type="NCBI Taxonomy" id="325452"/>
    <lineage>
        <taxon>Eukaryota</taxon>
        <taxon>Sar</taxon>
        <taxon>Stramenopiles</taxon>
        <taxon>Oomycota</taxon>
        <taxon>Peronosporomycetes</taxon>
        <taxon>Peronosporales</taxon>
        <taxon>Peronosporaceae</taxon>
        <taxon>Phytophthora</taxon>
    </lineage>
</organism>
<dbReference type="Proteomes" id="UP000284657">
    <property type="component" value="Unassembled WGS sequence"/>
</dbReference>
<evidence type="ECO:0000256" key="1">
    <source>
        <dbReference type="SAM" id="Phobius"/>
    </source>
</evidence>
<dbReference type="EMBL" id="MBAD02001871">
    <property type="protein sequence ID" value="RLN51334.1"/>
    <property type="molecule type" value="Genomic_DNA"/>
</dbReference>
<name>A0A3F2RZB9_9STRA</name>
<keyword evidence="1" id="KW-0472">Membrane</keyword>